<gene>
    <name evidence="2" type="ORF">PH603_01520</name>
</gene>
<sequence>MAFFGNISGSGGLFGGNAQSFRPTIVGISTSLLSAVNDAKLTQIALNSLSSEDRAKLNQRVPTNTLTTPPWENAETPRSLEQQVREVRGLNSFINLKDSDIKGLANDPDQQATFVLYKALNNLRVLAEYASQKSTTSSTIAQLDALFKSGLTEVRDYLSSTSLNNLDLFLGDKQYKTETTTRLGKNASEYDGKPVAETATDAVVGLTGNEVFTVTLSKNSVAGNQLDSDTFTVDLSEISGTLSLKAVTDLINSKIEALQGEDELGNPLVDGEGNPVSKYTTRFVAAQDSRTGDYAIRVKGTILEDAKFEAAVNEPTLYVSSAVSQLDDAFAITSRVTELNNLTGTISVDDTFSFSGVDLGGTEFKGLVSDEEDEDIDPRIKAMRDKMLAESRADVIGEDAAAEEAEAEDEDATSITNVDAKNRVSADTSASKIATDSEGNVYVIGTTTGSFGHQINAADTQDVFLTKFDSTGNVVFSRLLGAADSASGYAITIDGEDNVIIAGQTNSALSTKDVISGTDAFVTKLSKRGDEIFRYQLDTAGETSGLSLAVDAAGDIILGGYTKSGISATSGFSGGKDGLLLKLDGDTGTKLASAVYGTSSNESVKGVAVSADGNILIAAEEGGNAVVRKLSATDFSVIDTVDFGYLGTGGSVEGLRVDGNDVYLVGTTTSALTAGGSATQNGSLAGGYDGFVAKVTDGGGSLSADYTTYIGTSGTDRLADVAVSGGKVYVAGSTAGTIAGENKTGSYDGFVTRIDAATGAVEDTQQFGEQLARSTVGGVAFTTKGNSVLETLGLPQGTILEDQKRDLQTQTSARAGDYFYISVDGGTKKKITLSEGDDFNDIARKIRIAAFSKLTVSVSTSSEGAKLKLEAKNATIDLIAGKGDQDLLERIGLTPGKLLPKNEALGIDQDEVEPDPANPFNLGGAYALKLDGALNIGDKKAAKYVLGLMDSAISTVQRAFRSLEYDPIKAQLLEDSKKNANIGQAPAYLTAKIANYQDALNRLQSSTIASPTSFFF</sequence>
<feature type="region of interest" description="Disordered" evidence="1">
    <location>
        <begin position="56"/>
        <end position="75"/>
    </location>
</feature>
<proteinExistence type="predicted"/>
<feature type="compositionally biased region" description="Polar residues" evidence="1">
    <location>
        <begin position="60"/>
        <end position="70"/>
    </location>
</feature>
<evidence type="ECO:0000256" key="1">
    <source>
        <dbReference type="SAM" id="MobiDB-lite"/>
    </source>
</evidence>
<accession>A0AAF0BMF3</accession>
<dbReference type="SUPFAM" id="SSF63829">
    <property type="entry name" value="Calcium-dependent phosphotriesterase"/>
    <property type="match status" value="1"/>
</dbReference>
<dbReference type="Proteomes" id="UP001217500">
    <property type="component" value="Chromosome"/>
</dbReference>
<dbReference type="InterPro" id="IPR010620">
    <property type="entry name" value="SBBP_repeat"/>
</dbReference>
<protein>
    <submittedName>
        <fullName evidence="2">SBBP repeat-containing protein</fullName>
    </submittedName>
</protein>
<dbReference type="PANTHER" id="PTHR35580:SF1">
    <property type="entry name" value="PHYTASE-LIKE DOMAIN-CONTAINING PROTEIN"/>
    <property type="match status" value="1"/>
</dbReference>
<dbReference type="PANTHER" id="PTHR35580">
    <property type="entry name" value="CELL SURFACE GLYCOPROTEIN (S-LAYER PROTEIN)-LIKE PROTEIN"/>
    <property type="match status" value="1"/>
</dbReference>
<dbReference type="Pfam" id="PF06739">
    <property type="entry name" value="SBBP"/>
    <property type="match status" value="1"/>
</dbReference>
<keyword evidence="3" id="KW-1185">Reference proteome</keyword>
<dbReference type="EMBL" id="CP116805">
    <property type="protein sequence ID" value="WCL54436.1"/>
    <property type="molecule type" value="Genomic_DNA"/>
</dbReference>
<name>A0AAF0BMF3_9PROT</name>
<dbReference type="AlphaFoldDB" id="A0AAF0BMF3"/>
<evidence type="ECO:0000313" key="3">
    <source>
        <dbReference type="Proteomes" id="UP001217500"/>
    </source>
</evidence>
<dbReference type="InterPro" id="IPR052918">
    <property type="entry name" value="Motility_Chemotaxis_Reg"/>
</dbReference>
<dbReference type="RefSeq" id="WP_289504155.1">
    <property type="nucleotide sequence ID" value="NZ_CP116805.1"/>
</dbReference>
<evidence type="ECO:0000313" key="2">
    <source>
        <dbReference type="EMBL" id="WCL54436.1"/>
    </source>
</evidence>
<dbReference type="KEGG" id="gso:PH603_01520"/>
<reference evidence="2" key="1">
    <citation type="submission" date="2023-01" db="EMBL/GenBank/DDBJ databases">
        <title>The genome sequence of Kordiimonadaceae bacterium 6D33.</title>
        <authorList>
            <person name="Liu Y."/>
        </authorList>
    </citation>
    <scope>NUCLEOTIDE SEQUENCE</scope>
    <source>
        <strain evidence="2">6D33</strain>
    </source>
</reference>
<organism evidence="2 3">
    <name type="scientific">Gimibacter soli</name>
    <dbReference type="NCBI Taxonomy" id="3024400"/>
    <lineage>
        <taxon>Bacteria</taxon>
        <taxon>Pseudomonadati</taxon>
        <taxon>Pseudomonadota</taxon>
        <taxon>Alphaproteobacteria</taxon>
        <taxon>Kordiimonadales</taxon>
        <taxon>Temperatibacteraceae</taxon>
        <taxon>Gimibacter</taxon>
    </lineage>
</organism>